<evidence type="ECO:0008006" key="3">
    <source>
        <dbReference type="Google" id="ProtNLM"/>
    </source>
</evidence>
<dbReference type="EMBL" id="JAQQWE010000004">
    <property type="protein sequence ID" value="KAK7956270.1"/>
    <property type="molecule type" value="Genomic_DNA"/>
</dbReference>
<proteinExistence type="predicted"/>
<keyword evidence="2" id="KW-1185">Reference proteome</keyword>
<dbReference type="RefSeq" id="XP_066701576.1">
    <property type="nucleotide sequence ID" value="XM_066841714.1"/>
</dbReference>
<dbReference type="PANTHER" id="PTHR12732">
    <property type="entry name" value="UNCHARACTERIZED PROTEASOME COMPONENT REGION PCI-CONTAINING"/>
    <property type="match status" value="1"/>
</dbReference>
<dbReference type="Proteomes" id="UP001391051">
    <property type="component" value="Unassembled WGS sequence"/>
</dbReference>
<organism evidence="1 2">
    <name type="scientific">Apiospora aurea</name>
    <dbReference type="NCBI Taxonomy" id="335848"/>
    <lineage>
        <taxon>Eukaryota</taxon>
        <taxon>Fungi</taxon>
        <taxon>Dikarya</taxon>
        <taxon>Ascomycota</taxon>
        <taxon>Pezizomycotina</taxon>
        <taxon>Sordariomycetes</taxon>
        <taxon>Xylariomycetidae</taxon>
        <taxon>Amphisphaeriales</taxon>
        <taxon>Apiosporaceae</taxon>
        <taxon>Apiospora</taxon>
    </lineage>
</organism>
<protein>
    <recommendedName>
        <fullName evidence="3">PCI domain-containing protein</fullName>
    </recommendedName>
</protein>
<dbReference type="SMART" id="SM00753">
    <property type="entry name" value="PAM"/>
    <property type="match status" value="1"/>
</dbReference>
<name>A0ABR1QHQ0_9PEZI</name>
<comment type="caution">
    <text evidence="1">The sequence shown here is derived from an EMBL/GenBank/DDBJ whole genome shotgun (WGS) entry which is preliminary data.</text>
</comment>
<gene>
    <name evidence="1" type="ORF">PG986_005492</name>
</gene>
<evidence type="ECO:0000313" key="2">
    <source>
        <dbReference type="Proteomes" id="UP001391051"/>
    </source>
</evidence>
<accession>A0ABR1QHQ0</accession>
<dbReference type="InterPro" id="IPR045114">
    <property type="entry name" value="Csn12-like"/>
</dbReference>
<dbReference type="GeneID" id="92074776"/>
<dbReference type="PANTHER" id="PTHR12732:SF8">
    <property type="entry name" value="NUCLEAR MRNA EXPORT PROTEIN THP1"/>
    <property type="match status" value="1"/>
</dbReference>
<reference evidence="1 2" key="1">
    <citation type="submission" date="2023-01" db="EMBL/GenBank/DDBJ databases">
        <title>Analysis of 21 Apiospora genomes using comparative genomics revels a genus with tremendous synthesis potential of carbohydrate active enzymes and secondary metabolites.</title>
        <authorList>
            <person name="Sorensen T."/>
        </authorList>
    </citation>
    <scope>NUCLEOTIDE SEQUENCE [LARGE SCALE GENOMIC DNA]</scope>
    <source>
        <strain evidence="1 2">CBS 24483</strain>
    </source>
</reference>
<sequence length="511" mass="57558">MTLTIQFLSEIRKFLKNRNGNDLRAWLLVEPPLPDQYHKLADELKKGYRSSASLTKLVDSCLPEDDNVSDDEGTAWPGFVSFMKDYFEYWRDVDFDDLLGAHQLLTGLTNSCTTALNNPTYGTIMLHTSISLCASLSKLSMTLNKRPDLTRNLQTVDAGEEEQKSIVETTAEIIQKVFTACLTDRSSQRHEQPKGKKTGVYIFANARKTHLAKQLFTNITAKAPPLSFYPAAQRVTFLYYLGRFHFINNHFSRAAQCLQEAYLETAQRFESHRWLVLTYLIPCNLLLGRIPSPQLLQRPEAQSLAPIYMPFAEAMRTGNFLRLQAALDANEKWLFSRGIFLTLLYRLRPLVWRAFTRRTFLLTYIAPTEADSRKAATLELSHLLTTATFVQKRLEGYLPAHPGRKPRQPHINSMFLKAHAGAAARGPKILRPNEGLIWGNMPVTEDHIENIVASLIAQGLLHGFIAHSQGRFAIIGAKQKGAVAAGWPPPAEILATGLKEGEDVPGWVKRV</sequence>
<evidence type="ECO:0000313" key="1">
    <source>
        <dbReference type="EMBL" id="KAK7956270.1"/>
    </source>
</evidence>